<dbReference type="Proteomes" id="UP001165740">
    <property type="component" value="Chromosome 16"/>
</dbReference>
<feature type="signal peptide" evidence="2">
    <location>
        <begin position="1"/>
        <end position="22"/>
    </location>
</feature>
<name>A0A9W2Z678_BIOGL</name>
<dbReference type="RefSeq" id="XP_055870420.1">
    <property type="nucleotide sequence ID" value="XM_056014445.1"/>
</dbReference>
<feature type="region of interest" description="Disordered" evidence="1">
    <location>
        <begin position="512"/>
        <end position="582"/>
    </location>
</feature>
<dbReference type="GeneID" id="106060323"/>
<gene>
    <name evidence="4" type="primary">LOC106060323</name>
</gene>
<evidence type="ECO:0000313" key="4">
    <source>
        <dbReference type="RefSeq" id="XP_055870420.1"/>
    </source>
</evidence>
<feature type="compositionally biased region" description="Low complexity" evidence="1">
    <location>
        <begin position="533"/>
        <end position="562"/>
    </location>
</feature>
<evidence type="ECO:0000256" key="2">
    <source>
        <dbReference type="SAM" id="SignalP"/>
    </source>
</evidence>
<evidence type="ECO:0000256" key="1">
    <source>
        <dbReference type="SAM" id="MobiDB-lite"/>
    </source>
</evidence>
<accession>A0A9W2Z678</accession>
<feature type="chain" id="PRO_5040724958" evidence="2">
    <location>
        <begin position="23"/>
        <end position="633"/>
    </location>
</feature>
<dbReference type="AlphaFoldDB" id="A0A9W2Z678"/>
<reference evidence="4" key="1">
    <citation type="submission" date="2025-08" db="UniProtKB">
        <authorList>
            <consortium name="RefSeq"/>
        </authorList>
    </citation>
    <scope>IDENTIFICATION</scope>
</reference>
<keyword evidence="3" id="KW-1185">Reference proteome</keyword>
<protein>
    <submittedName>
        <fullName evidence="4">Uncharacterized protein LOC106060323 isoform X1</fullName>
    </submittedName>
</protein>
<keyword evidence="2" id="KW-0732">Signal</keyword>
<dbReference type="OrthoDB" id="2506647at2759"/>
<organism evidence="3 4">
    <name type="scientific">Biomphalaria glabrata</name>
    <name type="common">Bloodfluke planorb</name>
    <name type="synonym">Freshwater snail</name>
    <dbReference type="NCBI Taxonomy" id="6526"/>
    <lineage>
        <taxon>Eukaryota</taxon>
        <taxon>Metazoa</taxon>
        <taxon>Spiralia</taxon>
        <taxon>Lophotrochozoa</taxon>
        <taxon>Mollusca</taxon>
        <taxon>Gastropoda</taxon>
        <taxon>Heterobranchia</taxon>
        <taxon>Euthyneura</taxon>
        <taxon>Panpulmonata</taxon>
        <taxon>Hygrophila</taxon>
        <taxon>Lymnaeoidea</taxon>
        <taxon>Planorbidae</taxon>
        <taxon>Biomphalaria</taxon>
    </lineage>
</organism>
<evidence type="ECO:0000313" key="3">
    <source>
        <dbReference type="Proteomes" id="UP001165740"/>
    </source>
</evidence>
<feature type="compositionally biased region" description="Polar residues" evidence="1">
    <location>
        <begin position="563"/>
        <end position="579"/>
    </location>
</feature>
<sequence length="633" mass="72279">MLYNVKIVLSCVCVWLIDGSSASSSRSRDALLDNLLNPYWPWFGICYSRCKSERNCFNLRKNKLSILWRAGFFWTKKLLVDVHVVFQAQEDLVEICGKNQLLPKVEPFSLHPEGLPYDEDLQRGAEVFRNPPRVSWEAQEDKLYSLLIYDVGYFRIRGWWNNIKKDKNGLLKGEVVYRYSPPANPSDNANPTLILVFEHEGRSTPNLEGVQYCVTHRAIYQNTADECYRSVHGEFISSRKYKVIGVQVFFTTGQTLFERHQACTESFSCDVNCIHSFQSAQSLSSLDVILDLLSESKGMDHYVGIRYQSVHKICYDETTARFINSRGSDSEQKAIDERDTFLSTYNEFIIEIGVPPNDFFNSSGQLYTAMVVRLQKVAGSEEKELIGELYIHDISLTYYNYLYQGNRLCPEDNVQKYFLLLYSHEGVKDCCQYKGNTKWDLKQLPKDFHLRAIRPFYVHKSYTDVPCTERKPTLNCDMWAPDYDILNNATLELQERKNDQATFELPCNVTTTTRRTRKPTSMTTPYTNPPAPTTLKPAEAPTTPKPAEAPTTPKPAEAPTTLNSAEAPTTETGDNFTSTPVPPYFTRAPVTTTPTFEKITTALSSAVQSFAKKTSLLVIYFIVYFLNKAVNGY</sequence>
<proteinExistence type="predicted"/>